<dbReference type="EMBL" id="JARQZJ010000101">
    <property type="protein sequence ID" value="KAK9886707.1"/>
    <property type="molecule type" value="Genomic_DNA"/>
</dbReference>
<protein>
    <submittedName>
        <fullName evidence="1">Uncharacterized protein</fullName>
    </submittedName>
</protein>
<dbReference type="AlphaFoldDB" id="A0AAW1UTA8"/>
<dbReference type="Proteomes" id="UP001431783">
    <property type="component" value="Unassembled WGS sequence"/>
</dbReference>
<evidence type="ECO:0000313" key="2">
    <source>
        <dbReference type="Proteomes" id="UP001431783"/>
    </source>
</evidence>
<name>A0AAW1UTA8_9CUCU</name>
<keyword evidence="2" id="KW-1185">Reference proteome</keyword>
<reference evidence="1 2" key="1">
    <citation type="submission" date="2023-03" db="EMBL/GenBank/DDBJ databases">
        <title>Genome insight into feeding habits of ladybird beetles.</title>
        <authorList>
            <person name="Li H.-S."/>
            <person name="Huang Y.-H."/>
            <person name="Pang H."/>
        </authorList>
    </citation>
    <scope>NUCLEOTIDE SEQUENCE [LARGE SCALE GENOMIC DNA]</scope>
    <source>
        <strain evidence="1">SYSU_2023b</strain>
        <tissue evidence="1">Whole body</tissue>
    </source>
</reference>
<accession>A0AAW1UTA8</accession>
<evidence type="ECO:0000313" key="1">
    <source>
        <dbReference type="EMBL" id="KAK9886707.1"/>
    </source>
</evidence>
<sequence>MIPIFSYRFPLFPLQSGGETGREITTLTLLTRNLPVRRICQFPDCLHRPAGYRSQCSAGREKKGPDIFATFDICIQFYEGMTRVAALFGISGSVSSIRNTENNPDIVSK</sequence>
<comment type="caution">
    <text evidence="1">The sequence shown here is derived from an EMBL/GenBank/DDBJ whole genome shotgun (WGS) entry which is preliminary data.</text>
</comment>
<proteinExistence type="predicted"/>
<gene>
    <name evidence="1" type="ORF">WA026_017626</name>
</gene>
<organism evidence="1 2">
    <name type="scientific">Henosepilachna vigintioctopunctata</name>
    <dbReference type="NCBI Taxonomy" id="420089"/>
    <lineage>
        <taxon>Eukaryota</taxon>
        <taxon>Metazoa</taxon>
        <taxon>Ecdysozoa</taxon>
        <taxon>Arthropoda</taxon>
        <taxon>Hexapoda</taxon>
        <taxon>Insecta</taxon>
        <taxon>Pterygota</taxon>
        <taxon>Neoptera</taxon>
        <taxon>Endopterygota</taxon>
        <taxon>Coleoptera</taxon>
        <taxon>Polyphaga</taxon>
        <taxon>Cucujiformia</taxon>
        <taxon>Coccinelloidea</taxon>
        <taxon>Coccinellidae</taxon>
        <taxon>Epilachninae</taxon>
        <taxon>Epilachnini</taxon>
        <taxon>Henosepilachna</taxon>
    </lineage>
</organism>